<comment type="caution">
    <text evidence="2">The sequence shown here is derived from an EMBL/GenBank/DDBJ whole genome shotgun (WGS) entry which is preliminary data.</text>
</comment>
<dbReference type="EMBL" id="MU827793">
    <property type="protein sequence ID" value="KAJ7330219.1"/>
    <property type="molecule type" value="Genomic_DNA"/>
</dbReference>
<evidence type="ECO:0000256" key="1">
    <source>
        <dbReference type="SAM" id="SignalP"/>
    </source>
</evidence>
<dbReference type="Proteomes" id="UP001163046">
    <property type="component" value="Unassembled WGS sequence"/>
</dbReference>
<proteinExistence type="predicted"/>
<evidence type="ECO:0000313" key="2">
    <source>
        <dbReference type="EMBL" id="KAJ7330219.1"/>
    </source>
</evidence>
<keyword evidence="3" id="KW-1185">Reference proteome</keyword>
<keyword evidence="1" id="KW-0732">Signal</keyword>
<sequence length="220" mass="25398">MKLTKVIALMFLISVVYVDRQDANRQLQQFVSFILSLLQEIDRCRDAPLDRETADFLLVRLGGAIRHMHQVITFVERSSQFSANELNDLRNLASELRLIEDLFGALPVFTPSCYRAPLRHTGAVGRPAYEISREQIMLLRSCFFPWSSIANILGVSRWTIHRRANDLEIPPSFLTYDPIHQGDLQQMVQEGTRLYASLWRALHARCIKKTRHLCPEMEST</sequence>
<protein>
    <submittedName>
        <fullName evidence="2">Uncharacterized protein</fullName>
    </submittedName>
</protein>
<name>A0A9W9YDW9_9CNID</name>
<feature type="signal peptide" evidence="1">
    <location>
        <begin position="1"/>
        <end position="18"/>
    </location>
</feature>
<dbReference type="AlphaFoldDB" id="A0A9W9YDW9"/>
<organism evidence="2 3">
    <name type="scientific">Desmophyllum pertusum</name>
    <dbReference type="NCBI Taxonomy" id="174260"/>
    <lineage>
        <taxon>Eukaryota</taxon>
        <taxon>Metazoa</taxon>
        <taxon>Cnidaria</taxon>
        <taxon>Anthozoa</taxon>
        <taxon>Hexacorallia</taxon>
        <taxon>Scleractinia</taxon>
        <taxon>Caryophylliina</taxon>
        <taxon>Caryophylliidae</taxon>
        <taxon>Desmophyllum</taxon>
    </lineage>
</organism>
<dbReference type="OrthoDB" id="2686689at2759"/>
<accession>A0A9W9YDW9</accession>
<gene>
    <name evidence="2" type="ORF">OS493_022742</name>
</gene>
<reference evidence="2" key="1">
    <citation type="submission" date="2023-01" db="EMBL/GenBank/DDBJ databases">
        <title>Genome assembly of the deep-sea coral Lophelia pertusa.</title>
        <authorList>
            <person name="Herrera S."/>
            <person name="Cordes E."/>
        </authorList>
    </citation>
    <scope>NUCLEOTIDE SEQUENCE</scope>
    <source>
        <strain evidence="2">USNM1676648</strain>
        <tissue evidence="2">Polyp</tissue>
    </source>
</reference>
<evidence type="ECO:0000313" key="3">
    <source>
        <dbReference type="Proteomes" id="UP001163046"/>
    </source>
</evidence>
<feature type="chain" id="PRO_5040859492" evidence="1">
    <location>
        <begin position="19"/>
        <end position="220"/>
    </location>
</feature>